<dbReference type="PANTHER" id="PTHR30349">
    <property type="entry name" value="PHAGE INTEGRASE-RELATED"/>
    <property type="match status" value="1"/>
</dbReference>
<dbReference type="EMBL" id="CCMZ01000029">
    <property type="protein sequence ID" value="CDX21394.1"/>
    <property type="molecule type" value="Genomic_DNA"/>
</dbReference>
<evidence type="ECO:0000256" key="1">
    <source>
        <dbReference type="ARBA" id="ARBA00008857"/>
    </source>
</evidence>
<sequence>MAEKHTILEGKVHVYRRNDSPIWHCSTYLKGKNWRVSTKQESLSKAKDWAEDWYFGLKDKGRRGELLSEKTFKNAADQFIAEYEVLTEGERNARWVKDHYRRVRTYLVPYFGKMGLSTINAGTVQEYRISRMTPEEGKKLPSRSTLHHETVTLRLVLKTAVRHRWLAHLPDISQPYKKSAKVVHRAWFTPEEYKQLYQATRAHAQKTRDASKKAQEGEKAHRVWLSEQLHDKILFLANTGLRPDEANWLEYRDVEIVKDKATGQKILEIQVRGKRGVGYCKSTSGAVFPFERMVERNSPKPTDKLFPVDHKKQFNGILDKIGLKLDREGNRRTLYSLRHSYISFRLLEGADIYQVAKNCRTSVEMIEKHYAVHLKNRLDAAAINVRKAKPPKKPKAETLDLLEN</sequence>
<organism evidence="6 7">
    <name type="scientific">Mesorhizobium plurifarium</name>
    <dbReference type="NCBI Taxonomy" id="69974"/>
    <lineage>
        <taxon>Bacteria</taxon>
        <taxon>Pseudomonadati</taxon>
        <taxon>Pseudomonadota</taxon>
        <taxon>Alphaproteobacteria</taxon>
        <taxon>Hyphomicrobiales</taxon>
        <taxon>Phyllobacteriaceae</taxon>
        <taxon>Mesorhizobium</taxon>
    </lineage>
</organism>
<dbReference type="InterPro" id="IPR011010">
    <property type="entry name" value="DNA_brk_join_enz"/>
</dbReference>
<evidence type="ECO:0000256" key="3">
    <source>
        <dbReference type="ARBA" id="ARBA00023125"/>
    </source>
</evidence>
<gene>
    <name evidence="6" type="ORF">MPL3356_350094</name>
</gene>
<dbReference type="InterPro" id="IPR050090">
    <property type="entry name" value="Tyrosine_recombinase_XerCD"/>
</dbReference>
<dbReference type="GO" id="GO:0015074">
    <property type="term" value="P:DNA integration"/>
    <property type="evidence" value="ECO:0007669"/>
    <property type="project" value="UniProtKB-KW"/>
</dbReference>
<accession>A0A090FR65</accession>
<name>A0A090FR65_MESPL</name>
<evidence type="ECO:0000256" key="2">
    <source>
        <dbReference type="ARBA" id="ARBA00022908"/>
    </source>
</evidence>
<keyword evidence="2" id="KW-0229">DNA integration</keyword>
<evidence type="ECO:0000256" key="4">
    <source>
        <dbReference type="ARBA" id="ARBA00023172"/>
    </source>
</evidence>
<keyword evidence="4" id="KW-0233">DNA recombination</keyword>
<dbReference type="InterPro" id="IPR010998">
    <property type="entry name" value="Integrase_recombinase_N"/>
</dbReference>
<evidence type="ECO:0000313" key="6">
    <source>
        <dbReference type="EMBL" id="CDX21394.1"/>
    </source>
</evidence>
<evidence type="ECO:0000259" key="5">
    <source>
        <dbReference type="PROSITE" id="PS51898"/>
    </source>
</evidence>
<dbReference type="AlphaFoldDB" id="A0A090FR65"/>
<feature type="domain" description="Tyr recombinase" evidence="5">
    <location>
        <begin position="183"/>
        <end position="384"/>
    </location>
</feature>
<evidence type="ECO:0000313" key="7">
    <source>
        <dbReference type="Proteomes" id="UP000045285"/>
    </source>
</evidence>
<dbReference type="Gene3D" id="1.10.150.130">
    <property type="match status" value="1"/>
</dbReference>
<dbReference type="Proteomes" id="UP000045285">
    <property type="component" value="Unassembled WGS sequence"/>
</dbReference>
<dbReference type="SUPFAM" id="SSF56349">
    <property type="entry name" value="DNA breaking-rejoining enzymes"/>
    <property type="match status" value="1"/>
</dbReference>
<reference evidence="7" key="1">
    <citation type="submission" date="2014-08" db="EMBL/GenBank/DDBJ databases">
        <authorList>
            <person name="Moulin L."/>
        </authorList>
    </citation>
    <scope>NUCLEOTIDE SEQUENCE [LARGE SCALE GENOMIC DNA]</scope>
</reference>
<keyword evidence="3" id="KW-0238">DNA-binding</keyword>
<dbReference type="PROSITE" id="PS51898">
    <property type="entry name" value="TYR_RECOMBINASE"/>
    <property type="match status" value="1"/>
</dbReference>
<dbReference type="PANTHER" id="PTHR30349:SF41">
    <property type="entry name" value="INTEGRASE_RECOMBINASE PROTEIN MJ0367-RELATED"/>
    <property type="match status" value="1"/>
</dbReference>
<proteinExistence type="inferred from homology"/>
<comment type="similarity">
    <text evidence="1">Belongs to the 'phage' integrase family.</text>
</comment>
<dbReference type="InterPro" id="IPR013762">
    <property type="entry name" value="Integrase-like_cat_sf"/>
</dbReference>
<dbReference type="Gene3D" id="1.10.443.10">
    <property type="entry name" value="Intergrase catalytic core"/>
    <property type="match status" value="1"/>
</dbReference>
<protein>
    <submittedName>
        <fullName evidence="6">Phage integrase family protein</fullName>
    </submittedName>
</protein>
<keyword evidence="7" id="KW-1185">Reference proteome</keyword>
<dbReference type="InterPro" id="IPR002104">
    <property type="entry name" value="Integrase_catalytic"/>
</dbReference>
<dbReference type="GO" id="GO:0006310">
    <property type="term" value="P:DNA recombination"/>
    <property type="evidence" value="ECO:0007669"/>
    <property type="project" value="UniProtKB-KW"/>
</dbReference>
<dbReference type="GO" id="GO:0003677">
    <property type="term" value="F:DNA binding"/>
    <property type="evidence" value="ECO:0007669"/>
    <property type="project" value="UniProtKB-KW"/>
</dbReference>